<sequence>MPESADRQEIRIRVTGTNNPQQDIDDLRAWLEREPWLSRREHSWEQRPRPAGADDGTDGAEPADMAVGVDDLILVIVGAVATELTKGLGIALREWLRRRKEERAEGEAPAVDVGAGGEVRAVGESPEPGSPAHGSGSTGED</sequence>
<dbReference type="AlphaFoldDB" id="A0A1D7VID3"/>
<organism evidence="2 3">
    <name type="scientific">Streptomyces lydicus</name>
    <dbReference type="NCBI Taxonomy" id="47763"/>
    <lineage>
        <taxon>Bacteria</taxon>
        <taxon>Bacillati</taxon>
        <taxon>Actinomycetota</taxon>
        <taxon>Actinomycetes</taxon>
        <taxon>Kitasatosporales</taxon>
        <taxon>Streptomycetaceae</taxon>
        <taxon>Streptomyces</taxon>
    </lineage>
</organism>
<proteinExistence type="predicted"/>
<evidence type="ECO:0000313" key="3">
    <source>
        <dbReference type="Proteomes" id="UP000094094"/>
    </source>
</evidence>
<evidence type="ECO:0000313" key="2">
    <source>
        <dbReference type="EMBL" id="AOP46509.1"/>
    </source>
</evidence>
<dbReference type="RefSeq" id="WP_069568387.1">
    <property type="nucleotide sequence ID" value="NZ_CP017157.1"/>
</dbReference>
<dbReference type="EMBL" id="CP017157">
    <property type="protein sequence ID" value="AOP46509.1"/>
    <property type="molecule type" value="Genomic_DNA"/>
</dbReference>
<dbReference type="Proteomes" id="UP000094094">
    <property type="component" value="Chromosome"/>
</dbReference>
<dbReference type="OrthoDB" id="4223499at2"/>
<name>A0A1D7VID3_9ACTN</name>
<evidence type="ECO:0000256" key="1">
    <source>
        <dbReference type="SAM" id="MobiDB-lite"/>
    </source>
</evidence>
<feature type="compositionally biased region" description="Basic and acidic residues" evidence="1">
    <location>
        <begin position="1"/>
        <end position="12"/>
    </location>
</feature>
<protein>
    <submittedName>
        <fullName evidence="2">Uncharacterized protein</fullName>
    </submittedName>
</protein>
<feature type="compositionally biased region" description="Low complexity" evidence="1">
    <location>
        <begin position="107"/>
        <end position="123"/>
    </location>
</feature>
<feature type="region of interest" description="Disordered" evidence="1">
    <location>
        <begin position="38"/>
        <end position="63"/>
    </location>
</feature>
<reference evidence="2 3" key="1">
    <citation type="submission" date="2016-09" db="EMBL/GenBank/DDBJ databases">
        <title>Complete genome sequencing of Streptomyces lydicus 103 and metabolic pathways analysis of antibiotic biosynthesis.</title>
        <authorList>
            <person name="Jia N."/>
            <person name="Ding M.-Z."/>
            <person name="Gao F."/>
            <person name="Yuan Y.-J."/>
        </authorList>
    </citation>
    <scope>NUCLEOTIDE SEQUENCE [LARGE SCALE GENOMIC DNA]</scope>
    <source>
        <strain evidence="2 3">103</strain>
    </source>
</reference>
<feature type="region of interest" description="Disordered" evidence="1">
    <location>
        <begin position="1"/>
        <end position="22"/>
    </location>
</feature>
<feature type="compositionally biased region" description="Basic and acidic residues" evidence="1">
    <location>
        <begin position="38"/>
        <end position="48"/>
    </location>
</feature>
<keyword evidence="3" id="KW-1185">Reference proteome</keyword>
<gene>
    <name evidence="2" type="ORF">SL103_09905</name>
</gene>
<accession>A0A1D7VID3</accession>
<dbReference type="KEGG" id="slc:SL103_09905"/>
<feature type="region of interest" description="Disordered" evidence="1">
    <location>
        <begin position="101"/>
        <end position="141"/>
    </location>
</feature>